<evidence type="ECO:0000313" key="8">
    <source>
        <dbReference type="EMBL" id="SCB36219.1"/>
    </source>
</evidence>
<comment type="similarity">
    <text evidence="1">Belongs to the adrenodoxin/putidaredoxin family.</text>
</comment>
<keyword evidence="9" id="KW-1185">Reference proteome</keyword>
<dbReference type="STRING" id="52131.GA0061100_11327"/>
<dbReference type="OrthoDB" id="9799640at2"/>
<feature type="domain" description="2Fe-2S ferredoxin-type" evidence="7">
    <location>
        <begin position="2"/>
        <end position="106"/>
    </location>
</feature>
<dbReference type="SUPFAM" id="SSF54292">
    <property type="entry name" value="2Fe-2S ferredoxin-like"/>
    <property type="match status" value="1"/>
</dbReference>
<proteinExistence type="inferred from homology"/>
<dbReference type="AlphaFoldDB" id="A0A1C3W835"/>
<dbReference type="PRINTS" id="PR00355">
    <property type="entry name" value="ADRENODOXIN"/>
</dbReference>
<name>A0A1C3W835_9HYPH</name>
<evidence type="ECO:0000256" key="3">
    <source>
        <dbReference type="ARBA" id="ARBA00022723"/>
    </source>
</evidence>
<evidence type="ECO:0000256" key="6">
    <source>
        <dbReference type="ARBA" id="ARBA00034078"/>
    </source>
</evidence>
<keyword evidence="5" id="KW-0411">Iron-sulfur</keyword>
<dbReference type="Pfam" id="PF00111">
    <property type="entry name" value="Fer2"/>
    <property type="match status" value="1"/>
</dbReference>
<evidence type="ECO:0000313" key="9">
    <source>
        <dbReference type="Proteomes" id="UP000186228"/>
    </source>
</evidence>
<dbReference type="GO" id="GO:0009055">
    <property type="term" value="F:electron transfer activity"/>
    <property type="evidence" value="ECO:0007669"/>
    <property type="project" value="TreeGrafter"/>
</dbReference>
<sequence>MTEITFILPNGGQKACTASEGLSLMEVALQNSVPGIVAECNGAAACGTCHVIVDDTLSDILDPISDHENDMLDFTNAPREPGSRLSCQIRIDGRLNGAVIRVASEM</sequence>
<protein>
    <submittedName>
        <fullName evidence="8">Ferredoxin, 2Fe-2S</fullName>
    </submittedName>
</protein>
<dbReference type="GO" id="GO:0051537">
    <property type="term" value="F:2 iron, 2 sulfur cluster binding"/>
    <property type="evidence" value="ECO:0007669"/>
    <property type="project" value="UniProtKB-KW"/>
</dbReference>
<keyword evidence="2" id="KW-0001">2Fe-2S</keyword>
<comment type="cofactor">
    <cofactor evidence="6">
        <name>[2Fe-2S] cluster</name>
        <dbReference type="ChEBI" id="CHEBI:190135"/>
    </cofactor>
</comment>
<accession>A0A1C3W835</accession>
<dbReference type="Gene3D" id="3.10.20.30">
    <property type="match status" value="1"/>
</dbReference>
<dbReference type="GO" id="GO:0046872">
    <property type="term" value="F:metal ion binding"/>
    <property type="evidence" value="ECO:0007669"/>
    <property type="project" value="UniProtKB-KW"/>
</dbReference>
<dbReference type="EMBL" id="FMAC01000013">
    <property type="protein sequence ID" value="SCB36219.1"/>
    <property type="molecule type" value="Genomic_DNA"/>
</dbReference>
<evidence type="ECO:0000259" key="7">
    <source>
        <dbReference type="PROSITE" id="PS51085"/>
    </source>
</evidence>
<gene>
    <name evidence="8" type="ORF">GA0061100_11327</name>
</gene>
<dbReference type="InterPro" id="IPR012675">
    <property type="entry name" value="Beta-grasp_dom_sf"/>
</dbReference>
<keyword evidence="3" id="KW-0479">Metal-binding</keyword>
<evidence type="ECO:0000256" key="1">
    <source>
        <dbReference type="ARBA" id="ARBA00010914"/>
    </source>
</evidence>
<dbReference type="GO" id="GO:0140647">
    <property type="term" value="P:P450-containing electron transport chain"/>
    <property type="evidence" value="ECO:0007669"/>
    <property type="project" value="InterPro"/>
</dbReference>
<dbReference type="PANTHER" id="PTHR23426">
    <property type="entry name" value="FERREDOXIN/ADRENODOXIN"/>
    <property type="match status" value="1"/>
</dbReference>
<dbReference type="InterPro" id="IPR001041">
    <property type="entry name" value="2Fe-2S_ferredoxin-type"/>
</dbReference>
<dbReference type="RefSeq" id="WP_075856253.1">
    <property type="nucleotide sequence ID" value="NZ_FMAC01000013.1"/>
</dbReference>
<reference evidence="9" key="1">
    <citation type="submission" date="2016-08" db="EMBL/GenBank/DDBJ databases">
        <authorList>
            <person name="Varghese N."/>
            <person name="Submissions Spin"/>
        </authorList>
    </citation>
    <scope>NUCLEOTIDE SEQUENCE [LARGE SCALE GENOMIC DNA]</scope>
    <source>
        <strain evidence="9">CCBAU 57015</strain>
    </source>
</reference>
<dbReference type="PROSITE" id="PS51085">
    <property type="entry name" value="2FE2S_FER_2"/>
    <property type="match status" value="1"/>
</dbReference>
<evidence type="ECO:0000256" key="4">
    <source>
        <dbReference type="ARBA" id="ARBA00023004"/>
    </source>
</evidence>
<organism evidence="8 9">
    <name type="scientific">Rhizobium hainanense</name>
    <dbReference type="NCBI Taxonomy" id="52131"/>
    <lineage>
        <taxon>Bacteria</taxon>
        <taxon>Pseudomonadati</taxon>
        <taxon>Pseudomonadota</taxon>
        <taxon>Alphaproteobacteria</taxon>
        <taxon>Hyphomicrobiales</taxon>
        <taxon>Rhizobiaceae</taxon>
        <taxon>Rhizobium/Agrobacterium group</taxon>
        <taxon>Rhizobium</taxon>
    </lineage>
</organism>
<evidence type="ECO:0000256" key="2">
    <source>
        <dbReference type="ARBA" id="ARBA00022714"/>
    </source>
</evidence>
<dbReference type="Proteomes" id="UP000186228">
    <property type="component" value="Unassembled WGS sequence"/>
</dbReference>
<dbReference type="InterPro" id="IPR036010">
    <property type="entry name" value="2Fe-2S_ferredoxin-like_sf"/>
</dbReference>
<keyword evidence="4" id="KW-0408">Iron</keyword>
<dbReference type="CDD" id="cd00207">
    <property type="entry name" value="fer2"/>
    <property type="match status" value="1"/>
</dbReference>
<dbReference type="PANTHER" id="PTHR23426:SF65">
    <property type="entry name" value="FERREDOXIN-2, MITOCHONDRIAL"/>
    <property type="match status" value="1"/>
</dbReference>
<dbReference type="GO" id="GO:0005829">
    <property type="term" value="C:cytosol"/>
    <property type="evidence" value="ECO:0007669"/>
    <property type="project" value="TreeGrafter"/>
</dbReference>
<evidence type="ECO:0000256" key="5">
    <source>
        <dbReference type="ARBA" id="ARBA00023014"/>
    </source>
</evidence>
<dbReference type="InterPro" id="IPR001055">
    <property type="entry name" value="Adrenodoxin-like"/>
</dbReference>